<organism evidence="6 7">
    <name type="scientific">Streptomyces hainanensis</name>
    <dbReference type="NCBI Taxonomy" id="402648"/>
    <lineage>
        <taxon>Bacteria</taxon>
        <taxon>Bacillati</taxon>
        <taxon>Actinomycetota</taxon>
        <taxon>Actinomycetes</taxon>
        <taxon>Kitasatosporales</taxon>
        <taxon>Streptomycetaceae</taxon>
        <taxon>Streptomyces</taxon>
    </lineage>
</organism>
<feature type="domain" description="Oligopeptide/dipeptide ABC transporter C-terminal" evidence="5">
    <location>
        <begin position="1"/>
        <end position="53"/>
    </location>
</feature>
<dbReference type="NCBIfam" id="TIGR01727">
    <property type="entry name" value="oligo_HPY"/>
    <property type="match status" value="1"/>
</dbReference>
<comment type="caution">
    <text evidence="6">The sequence shown here is derived from an EMBL/GenBank/DDBJ whole genome shotgun (WGS) entry which is preliminary data.</text>
</comment>
<dbReference type="GO" id="GO:0015833">
    <property type="term" value="P:peptide transport"/>
    <property type="evidence" value="ECO:0007669"/>
    <property type="project" value="InterPro"/>
</dbReference>
<evidence type="ECO:0000256" key="4">
    <source>
        <dbReference type="SAM" id="MobiDB-lite"/>
    </source>
</evidence>
<evidence type="ECO:0000256" key="2">
    <source>
        <dbReference type="ARBA" id="ARBA00022741"/>
    </source>
</evidence>
<keyword evidence="2" id="KW-0547">Nucleotide-binding</keyword>
<dbReference type="Gene3D" id="3.40.50.300">
    <property type="entry name" value="P-loop containing nucleotide triphosphate hydrolases"/>
    <property type="match status" value="1"/>
</dbReference>
<sequence>AHPYTRALLAASLPERPSADVEFGTLRGEPPSPLDPPAGCRFRQRCDLARERCATEAPAPSPAEGPGHAVSCHYWNS</sequence>
<keyword evidence="7" id="KW-1185">Reference proteome</keyword>
<proteinExistence type="predicted"/>
<evidence type="ECO:0000256" key="3">
    <source>
        <dbReference type="ARBA" id="ARBA00022840"/>
    </source>
</evidence>
<keyword evidence="3 6" id="KW-0067">ATP-binding</keyword>
<gene>
    <name evidence="6" type="ORF">E1283_34915</name>
</gene>
<name>A0A4R4SF35_9ACTN</name>
<evidence type="ECO:0000259" key="5">
    <source>
        <dbReference type="Pfam" id="PF08352"/>
    </source>
</evidence>
<dbReference type="EMBL" id="SMKI01000703">
    <property type="protein sequence ID" value="TDC61930.1"/>
    <property type="molecule type" value="Genomic_DNA"/>
</dbReference>
<accession>A0A4R4SF35</accession>
<evidence type="ECO:0000256" key="1">
    <source>
        <dbReference type="ARBA" id="ARBA00022448"/>
    </source>
</evidence>
<dbReference type="PANTHER" id="PTHR43067:SF3">
    <property type="entry name" value="MALTOSE ABC TRANSPORTER, ATP-BINDING PROTEIN"/>
    <property type="match status" value="1"/>
</dbReference>
<dbReference type="Pfam" id="PF08352">
    <property type="entry name" value="oligo_HPY"/>
    <property type="match status" value="1"/>
</dbReference>
<feature type="non-terminal residue" evidence="6">
    <location>
        <position position="1"/>
    </location>
</feature>
<reference evidence="6 7" key="1">
    <citation type="submission" date="2019-03" db="EMBL/GenBank/DDBJ databases">
        <title>Draft genome sequences of novel Actinobacteria.</title>
        <authorList>
            <person name="Sahin N."/>
            <person name="Ay H."/>
            <person name="Saygin H."/>
        </authorList>
    </citation>
    <scope>NUCLEOTIDE SEQUENCE [LARGE SCALE GENOMIC DNA]</scope>
    <source>
        <strain evidence="6 7">DSM 41900</strain>
    </source>
</reference>
<evidence type="ECO:0000313" key="6">
    <source>
        <dbReference type="EMBL" id="TDC61930.1"/>
    </source>
</evidence>
<evidence type="ECO:0000313" key="7">
    <source>
        <dbReference type="Proteomes" id="UP000295345"/>
    </source>
</evidence>
<feature type="compositionally biased region" description="Low complexity" evidence="4">
    <location>
        <begin position="55"/>
        <end position="67"/>
    </location>
</feature>
<keyword evidence="1" id="KW-0813">Transport</keyword>
<dbReference type="InterPro" id="IPR013563">
    <property type="entry name" value="Oligopep_ABC_C"/>
</dbReference>
<dbReference type="AlphaFoldDB" id="A0A4R4SF35"/>
<dbReference type="Proteomes" id="UP000295345">
    <property type="component" value="Unassembled WGS sequence"/>
</dbReference>
<dbReference type="GO" id="GO:0005524">
    <property type="term" value="F:ATP binding"/>
    <property type="evidence" value="ECO:0007669"/>
    <property type="project" value="UniProtKB-KW"/>
</dbReference>
<feature type="region of interest" description="Disordered" evidence="4">
    <location>
        <begin position="55"/>
        <end position="77"/>
    </location>
</feature>
<dbReference type="PANTHER" id="PTHR43067">
    <property type="entry name" value="OLIGOPEPTIDE/DIPEPTIDE ABC TRANSPORTER, ATPASE SUBUNIT"/>
    <property type="match status" value="1"/>
</dbReference>
<protein>
    <submittedName>
        <fullName evidence="6">Peptide ABC transporter ATP-binding protein</fullName>
    </submittedName>
</protein>
<dbReference type="InterPro" id="IPR027417">
    <property type="entry name" value="P-loop_NTPase"/>
</dbReference>
<dbReference type="RefSeq" id="WP_341829982.1">
    <property type="nucleotide sequence ID" value="NZ_SMKI01000703.1"/>
</dbReference>